<feature type="transmembrane region" description="Helical" evidence="2">
    <location>
        <begin position="182"/>
        <end position="200"/>
    </location>
</feature>
<feature type="region of interest" description="Disordered" evidence="1">
    <location>
        <begin position="42"/>
        <end position="108"/>
    </location>
</feature>
<reference evidence="4" key="1">
    <citation type="journal article" date="2019" name="PLoS Negl. Trop. Dis.">
        <title>Revisiting the worldwide diversity of Leptospira species in the environment.</title>
        <authorList>
            <person name="Vincent A.T."/>
            <person name="Schiettekatte O."/>
            <person name="Bourhy P."/>
            <person name="Veyrier F.J."/>
            <person name="Picardeau M."/>
        </authorList>
    </citation>
    <scope>NUCLEOTIDE SEQUENCE [LARGE SCALE GENOMIC DNA]</scope>
    <source>
        <strain evidence="4">SSS9</strain>
    </source>
</reference>
<evidence type="ECO:0000256" key="1">
    <source>
        <dbReference type="SAM" id="MobiDB-lite"/>
    </source>
</evidence>
<keyword evidence="5" id="KW-1185">Reference proteome</keyword>
<evidence type="ECO:0000313" key="5">
    <source>
        <dbReference type="Proteomes" id="UP000297453"/>
    </source>
</evidence>
<feature type="compositionally biased region" description="Polar residues" evidence="1">
    <location>
        <begin position="71"/>
        <end position="99"/>
    </location>
</feature>
<comment type="caution">
    <text evidence="4">The sequence shown here is derived from an EMBL/GenBank/DDBJ whole genome shotgun (WGS) entry which is preliminary data.</text>
</comment>
<sequence length="259" mass="29501">MTRSFSLYKSLKIFLVCVLISNSVASYAQQSDFSDPYDYNLRNFRDDRSPDGFREYSIPPKMDKPPLVNPRNVQVPFQSGLPNNAGSQGTRRTTNPNQNRQDDGLFNPVTGEVNIEALQRQQEESKNRKKKLEEFGKDHEPYTETRLRRFSIIFFMTLPLAAGLSYASVSAVNPGYQKSFDGGWLVAGIATTLALANAWLDLRDYDRMKRENQPESPTPNPTVPDKLSETIHPKAIPSYGMYSKSLEYRMDMEIFSVSF</sequence>
<keyword evidence="3" id="KW-0732">Signal</keyword>
<feature type="compositionally biased region" description="Basic and acidic residues" evidence="1">
    <location>
        <begin position="43"/>
        <end position="54"/>
    </location>
</feature>
<dbReference type="AlphaFoldDB" id="A0A4R9G7K3"/>
<accession>A0A4R9G7K3</accession>
<proteinExistence type="predicted"/>
<gene>
    <name evidence="4" type="ORF">EHO59_04935</name>
</gene>
<keyword evidence="2" id="KW-0472">Membrane</keyword>
<keyword evidence="2" id="KW-1133">Transmembrane helix</keyword>
<feature type="signal peptide" evidence="3">
    <location>
        <begin position="1"/>
        <end position="28"/>
    </location>
</feature>
<dbReference type="Proteomes" id="UP000297453">
    <property type="component" value="Unassembled WGS sequence"/>
</dbReference>
<dbReference type="RefSeq" id="WP_135585317.1">
    <property type="nucleotide sequence ID" value="NZ_RQEP01000005.1"/>
</dbReference>
<protein>
    <submittedName>
        <fullName evidence="4">Uncharacterized protein</fullName>
    </submittedName>
</protein>
<feature type="transmembrane region" description="Helical" evidence="2">
    <location>
        <begin position="152"/>
        <end position="176"/>
    </location>
</feature>
<dbReference type="OrthoDB" id="344774at2"/>
<feature type="chain" id="PRO_5020541378" evidence="3">
    <location>
        <begin position="29"/>
        <end position="259"/>
    </location>
</feature>
<evidence type="ECO:0000256" key="2">
    <source>
        <dbReference type="SAM" id="Phobius"/>
    </source>
</evidence>
<keyword evidence="2" id="KW-0812">Transmembrane</keyword>
<name>A0A4R9G7K3_9LEPT</name>
<evidence type="ECO:0000256" key="3">
    <source>
        <dbReference type="SAM" id="SignalP"/>
    </source>
</evidence>
<evidence type="ECO:0000313" key="4">
    <source>
        <dbReference type="EMBL" id="TGK07451.1"/>
    </source>
</evidence>
<organism evidence="4 5">
    <name type="scientific">Leptospira semungkisensis</name>
    <dbReference type="NCBI Taxonomy" id="2484985"/>
    <lineage>
        <taxon>Bacteria</taxon>
        <taxon>Pseudomonadati</taxon>
        <taxon>Spirochaetota</taxon>
        <taxon>Spirochaetia</taxon>
        <taxon>Leptospirales</taxon>
        <taxon>Leptospiraceae</taxon>
        <taxon>Leptospira</taxon>
    </lineage>
</organism>
<dbReference type="EMBL" id="RQEP01000005">
    <property type="protein sequence ID" value="TGK07451.1"/>
    <property type="molecule type" value="Genomic_DNA"/>
</dbReference>